<dbReference type="PANTHER" id="PTHR46393">
    <property type="entry name" value="SUSHI DOMAIN-CONTAINING PROTEIN"/>
    <property type="match status" value="1"/>
</dbReference>
<keyword evidence="8" id="KW-0391">Immunity</keyword>
<reference evidence="17 18" key="1">
    <citation type="submission" date="2024-02" db="EMBL/GenBank/DDBJ databases">
        <authorList>
            <person name="Daric V."/>
            <person name="Darras S."/>
        </authorList>
    </citation>
    <scope>NUCLEOTIDE SEQUENCE [LARGE SCALE GENOMIC DNA]</scope>
</reference>
<evidence type="ECO:0000259" key="14">
    <source>
        <dbReference type="PROSITE" id="PS50234"/>
    </source>
</evidence>
<dbReference type="SMART" id="SM00032">
    <property type="entry name" value="CCP"/>
    <property type="match status" value="2"/>
</dbReference>
<organism evidence="17 18">
    <name type="scientific">Clavelina lepadiformis</name>
    <name type="common">Light-bulb sea squirt</name>
    <name type="synonym">Ascidia lepadiformis</name>
    <dbReference type="NCBI Taxonomy" id="159417"/>
    <lineage>
        <taxon>Eukaryota</taxon>
        <taxon>Metazoa</taxon>
        <taxon>Chordata</taxon>
        <taxon>Tunicata</taxon>
        <taxon>Ascidiacea</taxon>
        <taxon>Aplousobranchia</taxon>
        <taxon>Clavelinidae</taxon>
        <taxon>Clavelina</taxon>
    </lineage>
</organism>
<dbReference type="SUPFAM" id="SSF50494">
    <property type="entry name" value="Trypsin-like serine proteases"/>
    <property type="match status" value="1"/>
</dbReference>
<evidence type="ECO:0000256" key="7">
    <source>
        <dbReference type="ARBA" id="ARBA00022737"/>
    </source>
</evidence>
<dbReference type="SMART" id="SM00020">
    <property type="entry name" value="Tryp_SPc"/>
    <property type="match status" value="1"/>
</dbReference>
<keyword evidence="9" id="KW-1015">Disulfide bond</keyword>
<proteinExistence type="predicted"/>
<dbReference type="Pfam" id="PF00089">
    <property type="entry name" value="Trypsin"/>
    <property type="match status" value="2"/>
</dbReference>
<evidence type="ECO:0000259" key="16">
    <source>
        <dbReference type="PROSITE" id="PS50923"/>
    </source>
</evidence>
<evidence type="ECO:0000256" key="8">
    <source>
        <dbReference type="ARBA" id="ARBA00022859"/>
    </source>
</evidence>
<sequence>MLARSSSFVPCFFAVAVFLVKAQCPTRNETIARHVGRFPCRKSCTPGDSRCKGTRVCTCDHECGYSCIKFENFCPLPPAIPNMENVFIYRGNTNPSLVPKTTNEFRYDDMAEYVCAPGYSKENTIPHFCHGRRGWTGTTNCVQICPNEQNIPTDVVTSVQCGTSCKTDDDCNESRRCFCDGLCGRTCVSEVTSCVVPSGLGASLITSPPDAATRAVGESMTYRCRGRERLLGGAEGEKSVTCLMDGRWSDQPPACVDLERSYIQAFDNINHVVYFLFDLAYDVDDTSLRNSVEFSLNLVRRFAENSTGGFSCGVIIFASRAKIILDPSGSQQTPDDVIELLKSIPKNRASTQPLLGMERYTSASLLLLKELMMLSSSQSASKNHGSYVLLFTNGKHGMGSPPGHEVVSISRSRDKPEFFLITSCTHCMESSDINEEFLMLAQDNPENIYFLDNHYEIDDVIDNITDARIDFSVCGQAGDIGSAREQTRLDRIIGGSDATERSWPWQGAITLYNENVIKTYADTNFFGGATLISNRFVLTAAHLFVTLSGAYDGWQQDVVVTLGLHKRPMHGGDRLPSVVKVFRARNVIEHELFTMERYDYDVALIELGDEIKQVGDVWETTSNEGWVTYTAFIRPVCLPCMGDSWLKKVFTSSQPELPIGNLTQEECRIRGDILLERKPRKKKPLAVVTGFGHTSPLLVSHASEARPSLYLRQGLLKLETDERCRIVANDIIDWSVPPGKLYTERMLCAVSAFYDRTIDACIGDTGGPLVKEIYHEQTGKSFWMQIGLVSWGWGCGQEYRQDGIFHQFPGYYTNVLRMMSWIKERYS</sequence>
<evidence type="ECO:0000256" key="13">
    <source>
        <dbReference type="SAM" id="SignalP"/>
    </source>
</evidence>
<dbReference type="SUPFAM" id="SSF57535">
    <property type="entry name" value="Complement control module/SCR domain"/>
    <property type="match status" value="2"/>
</dbReference>
<dbReference type="EMBL" id="CAWYQH010000013">
    <property type="protein sequence ID" value="CAK8674560.1"/>
    <property type="molecule type" value="Genomic_DNA"/>
</dbReference>
<accession>A0ABP0F4B7</accession>
<comment type="caution">
    <text evidence="12">Lacks conserved residue(s) required for the propagation of feature annotation.</text>
</comment>
<dbReference type="InterPro" id="IPR000436">
    <property type="entry name" value="Sushi_SCR_CCP_dom"/>
</dbReference>
<keyword evidence="10" id="KW-0325">Glycoprotein</keyword>
<keyword evidence="7" id="KW-0677">Repeat</keyword>
<dbReference type="InterPro" id="IPR009003">
    <property type="entry name" value="Peptidase_S1_PA"/>
</dbReference>
<evidence type="ECO:0000256" key="6">
    <source>
        <dbReference type="ARBA" id="ARBA00022729"/>
    </source>
</evidence>
<keyword evidence="6 13" id="KW-0732">Signal</keyword>
<feature type="domain" description="VWFA" evidence="14">
    <location>
        <begin position="272"/>
        <end position="464"/>
    </location>
</feature>
<dbReference type="InterPro" id="IPR001314">
    <property type="entry name" value="Peptidase_S1A"/>
</dbReference>
<dbReference type="InterPro" id="IPR043504">
    <property type="entry name" value="Peptidase_S1_PA_chymotrypsin"/>
</dbReference>
<gene>
    <name evidence="17" type="ORF">CVLEPA_LOCUS4251</name>
</gene>
<evidence type="ECO:0000256" key="3">
    <source>
        <dbReference type="ARBA" id="ARBA00004241"/>
    </source>
</evidence>
<dbReference type="Gene3D" id="2.40.10.10">
    <property type="entry name" value="Trypsin-like serine proteases"/>
    <property type="match status" value="1"/>
</dbReference>
<feature type="domain" description="Sushi" evidence="16">
    <location>
        <begin position="72"/>
        <end position="143"/>
    </location>
</feature>
<feature type="signal peptide" evidence="13">
    <location>
        <begin position="1"/>
        <end position="22"/>
    </location>
</feature>
<name>A0ABP0F4B7_CLALP</name>
<dbReference type="PROSITE" id="PS50923">
    <property type="entry name" value="SUSHI"/>
    <property type="match status" value="2"/>
</dbReference>
<evidence type="ECO:0000256" key="11">
    <source>
        <dbReference type="ARBA" id="ARBA00029636"/>
    </source>
</evidence>
<dbReference type="PROSITE" id="PS50240">
    <property type="entry name" value="TRYPSIN_DOM"/>
    <property type="match status" value="1"/>
</dbReference>
<evidence type="ECO:0000256" key="1">
    <source>
        <dbReference type="ARBA" id="ARBA00001936"/>
    </source>
</evidence>
<feature type="chain" id="PRO_5047323016" description="C3/C5 convertase" evidence="13">
    <location>
        <begin position="23"/>
        <end position="827"/>
    </location>
</feature>
<evidence type="ECO:0000256" key="2">
    <source>
        <dbReference type="ARBA" id="ARBA00001946"/>
    </source>
</evidence>
<evidence type="ECO:0000256" key="4">
    <source>
        <dbReference type="ARBA" id="ARBA00022588"/>
    </source>
</evidence>
<dbReference type="InterPro" id="IPR035976">
    <property type="entry name" value="Sushi/SCR/CCP_sf"/>
</dbReference>
<evidence type="ECO:0000256" key="5">
    <source>
        <dbReference type="ARBA" id="ARBA00022659"/>
    </source>
</evidence>
<evidence type="ECO:0000256" key="9">
    <source>
        <dbReference type="ARBA" id="ARBA00023157"/>
    </source>
</evidence>
<comment type="subcellular location">
    <subcellularLocation>
        <location evidence="3">Cell surface</location>
    </subcellularLocation>
</comment>
<dbReference type="SUPFAM" id="SSF53300">
    <property type="entry name" value="vWA-like"/>
    <property type="match status" value="1"/>
</dbReference>
<comment type="caution">
    <text evidence="17">The sequence shown here is derived from an EMBL/GenBank/DDBJ whole genome shotgun (WGS) entry which is preliminary data.</text>
</comment>
<dbReference type="InterPro" id="IPR002035">
    <property type="entry name" value="VWF_A"/>
</dbReference>
<evidence type="ECO:0000256" key="12">
    <source>
        <dbReference type="PROSITE-ProRule" id="PRU00302"/>
    </source>
</evidence>
<dbReference type="PROSITE" id="PS50234">
    <property type="entry name" value="VWFA"/>
    <property type="match status" value="1"/>
</dbReference>
<feature type="domain" description="Sushi" evidence="16">
    <location>
        <begin position="192"/>
        <end position="257"/>
    </location>
</feature>
<dbReference type="CDD" id="cd00190">
    <property type="entry name" value="Tryp_SPc"/>
    <property type="match status" value="1"/>
</dbReference>
<comment type="cofactor">
    <cofactor evidence="2">
        <name>Mg(2+)</name>
        <dbReference type="ChEBI" id="CHEBI:18420"/>
    </cofactor>
</comment>
<feature type="domain" description="Peptidase S1" evidence="15">
    <location>
        <begin position="492"/>
        <end position="827"/>
    </location>
</feature>
<dbReference type="PANTHER" id="PTHR46393:SF7">
    <property type="entry name" value="COMPLEMENT C2"/>
    <property type="match status" value="1"/>
</dbReference>
<evidence type="ECO:0000256" key="10">
    <source>
        <dbReference type="ARBA" id="ARBA00023180"/>
    </source>
</evidence>
<dbReference type="Gene3D" id="2.10.70.10">
    <property type="entry name" value="Complement Module, domain 1"/>
    <property type="match status" value="2"/>
</dbReference>
<dbReference type="Gene3D" id="3.40.50.410">
    <property type="entry name" value="von Willebrand factor, type A domain"/>
    <property type="match status" value="1"/>
</dbReference>
<evidence type="ECO:0000259" key="15">
    <source>
        <dbReference type="PROSITE" id="PS50240"/>
    </source>
</evidence>
<dbReference type="InterPro" id="IPR036465">
    <property type="entry name" value="vWFA_dom_sf"/>
</dbReference>
<dbReference type="Proteomes" id="UP001642483">
    <property type="component" value="Unassembled WGS sequence"/>
</dbReference>
<dbReference type="PRINTS" id="PR00722">
    <property type="entry name" value="CHYMOTRYPSIN"/>
</dbReference>
<dbReference type="InterPro" id="IPR001254">
    <property type="entry name" value="Trypsin_dom"/>
</dbReference>
<protein>
    <recommendedName>
        <fullName evidence="11">C3/C5 convertase</fullName>
    </recommendedName>
</protein>
<keyword evidence="5 12" id="KW-0768">Sushi</keyword>
<keyword evidence="4" id="KW-0399">Innate immunity</keyword>
<dbReference type="CDD" id="cd00033">
    <property type="entry name" value="CCP"/>
    <property type="match status" value="1"/>
</dbReference>
<dbReference type="Pfam" id="PF00084">
    <property type="entry name" value="Sushi"/>
    <property type="match status" value="1"/>
</dbReference>
<keyword evidence="18" id="KW-1185">Reference proteome</keyword>
<evidence type="ECO:0000313" key="17">
    <source>
        <dbReference type="EMBL" id="CAK8674560.1"/>
    </source>
</evidence>
<comment type="cofactor">
    <cofactor evidence="1">
        <name>Mn(2+)</name>
        <dbReference type="ChEBI" id="CHEBI:29035"/>
    </cofactor>
</comment>
<evidence type="ECO:0000313" key="18">
    <source>
        <dbReference type="Proteomes" id="UP001642483"/>
    </source>
</evidence>